<dbReference type="PANTHER" id="PTHR42110:SF1">
    <property type="entry name" value="L-ASPARAGINASE, PUTATIVE (AFU_ORTHOLOGUE AFUA_3G11890)-RELATED"/>
    <property type="match status" value="1"/>
</dbReference>
<gene>
    <name evidence="1" type="ORF">IM811_008152</name>
</gene>
<name>A0A8H7NK44_BIOOC</name>
<comment type="caution">
    <text evidence="1">The sequence shown here is derived from an EMBL/GenBank/DDBJ whole genome shotgun (WGS) entry which is preliminary data.</text>
</comment>
<sequence length="355" mass="37663">MVKSYEDCVITDRGGVLENSHLVHAAVVDETGKLLFYVGNPSRVTLIRSAAKPAQALAIAETGALEKYGFEAADLALMCASHNSEPKHLERALAMLAKIPAEEADLRCGGHPSIAPSVNQDWIRAGFSPTGICNNCSGKHIGMIAGAKAIGASVVDYHEMSHPIQQRVKTVVEELSGLDSESIQWGIDGCNMPAPALPLKDLASIYACFATAADEAAAGNPESARIELCARIFNAMAKHADQVAGEGRFCTSFMKLFGGQVFGKVGADGCYGVGIRSSASTTRLGAKGTVGIAVKIGDGNLDILYAAVVEILERLQIGTPEMIQQLDDFHHKKLQNSMGVVTGKIAFPFQLHRTE</sequence>
<accession>A0A8H7NK44</accession>
<dbReference type="Proteomes" id="UP000616885">
    <property type="component" value="Unassembled WGS sequence"/>
</dbReference>
<evidence type="ECO:0008006" key="3">
    <source>
        <dbReference type="Google" id="ProtNLM"/>
    </source>
</evidence>
<dbReference type="PANTHER" id="PTHR42110">
    <property type="entry name" value="L-ASPARAGINASE, PUTATIVE (AFU_ORTHOLOGUE AFUA_3G11890)-RELATED"/>
    <property type="match status" value="1"/>
</dbReference>
<evidence type="ECO:0000313" key="1">
    <source>
        <dbReference type="EMBL" id="KAF9757208.1"/>
    </source>
</evidence>
<reference evidence="1" key="1">
    <citation type="submission" date="2020-10" db="EMBL/GenBank/DDBJ databases">
        <title>High-Quality Genome Resource of Clonostachys rosea strain S41 by Oxford Nanopore Long-Read Sequencing.</title>
        <authorList>
            <person name="Wang H."/>
        </authorList>
    </citation>
    <scope>NUCLEOTIDE SEQUENCE</scope>
    <source>
        <strain evidence="1">S41</strain>
    </source>
</reference>
<dbReference type="Pfam" id="PF06089">
    <property type="entry name" value="Asparaginase_II"/>
    <property type="match status" value="1"/>
</dbReference>
<protein>
    <recommendedName>
        <fullName evidence="3">L-asparaginase II</fullName>
    </recommendedName>
</protein>
<proteinExistence type="predicted"/>
<dbReference type="InterPro" id="IPR010349">
    <property type="entry name" value="Asparaginase_II"/>
</dbReference>
<dbReference type="AlphaFoldDB" id="A0A8H7NK44"/>
<organism evidence="1 2">
    <name type="scientific">Bionectria ochroleuca</name>
    <name type="common">Gliocladium roseum</name>
    <dbReference type="NCBI Taxonomy" id="29856"/>
    <lineage>
        <taxon>Eukaryota</taxon>
        <taxon>Fungi</taxon>
        <taxon>Dikarya</taxon>
        <taxon>Ascomycota</taxon>
        <taxon>Pezizomycotina</taxon>
        <taxon>Sordariomycetes</taxon>
        <taxon>Hypocreomycetidae</taxon>
        <taxon>Hypocreales</taxon>
        <taxon>Bionectriaceae</taxon>
        <taxon>Clonostachys</taxon>
    </lineage>
</organism>
<evidence type="ECO:0000313" key="2">
    <source>
        <dbReference type="Proteomes" id="UP000616885"/>
    </source>
</evidence>
<dbReference type="EMBL" id="JADCTT010000002">
    <property type="protein sequence ID" value="KAF9757208.1"/>
    <property type="molecule type" value="Genomic_DNA"/>
</dbReference>